<accession>A0ABY8UYG6</accession>
<dbReference type="InterPro" id="IPR052948">
    <property type="entry name" value="Low_temp-induced_all0457"/>
</dbReference>
<evidence type="ECO:0000313" key="3">
    <source>
        <dbReference type="Proteomes" id="UP001236652"/>
    </source>
</evidence>
<dbReference type="Proteomes" id="UP001236652">
    <property type="component" value="Chromosome"/>
</dbReference>
<feature type="region of interest" description="Disordered" evidence="1">
    <location>
        <begin position="111"/>
        <end position="134"/>
    </location>
</feature>
<organism evidence="2 3">
    <name type="scientific">Pontibacillus chungwhensis</name>
    <dbReference type="NCBI Taxonomy" id="265426"/>
    <lineage>
        <taxon>Bacteria</taxon>
        <taxon>Bacillati</taxon>
        <taxon>Bacillota</taxon>
        <taxon>Bacilli</taxon>
        <taxon>Bacillales</taxon>
        <taxon>Bacillaceae</taxon>
        <taxon>Pontibacillus</taxon>
    </lineage>
</organism>
<sequence>MDAKIIGGVFSKVNHAESAISELQHLGYDSKDISIFAKEEEKVNRLEDEKEKSISSNEDEIADGAGSATGLGAIAGRSLGGIGGLLTNIGLISVPGGGNLTSAGPIAFNSEGRKDGVSRSLQDSGVPAEEAQKYEDEVENGKIIVLVEAIGNMQDDVHRIFRTNHTENKSMYPDHY</sequence>
<gene>
    <name evidence="2" type="ORF">QNI29_01820</name>
</gene>
<keyword evidence="3" id="KW-1185">Reference proteome</keyword>
<protein>
    <submittedName>
        <fullName evidence="2">General stress protein</fullName>
    </submittedName>
</protein>
<dbReference type="RefSeq" id="WP_231419774.1">
    <property type="nucleotide sequence ID" value="NZ_CP126446.1"/>
</dbReference>
<reference evidence="2 3" key="1">
    <citation type="submission" date="2023-05" db="EMBL/GenBank/DDBJ databases">
        <title>Comparative genomics reveals the evidence of polycyclic aromatic hydrocarbons degradation in moderately halophilic genus Pontibacillus.</title>
        <authorList>
            <person name="Yang H."/>
            <person name="Qian Z."/>
        </authorList>
    </citation>
    <scope>NUCLEOTIDE SEQUENCE [LARGE SCALE GENOMIC DNA]</scope>
    <source>
        <strain evidence="3">HN14</strain>
    </source>
</reference>
<evidence type="ECO:0000313" key="2">
    <source>
        <dbReference type="EMBL" id="WIF98433.1"/>
    </source>
</evidence>
<dbReference type="EMBL" id="CP126446">
    <property type="protein sequence ID" value="WIF98433.1"/>
    <property type="molecule type" value="Genomic_DNA"/>
</dbReference>
<evidence type="ECO:0000256" key="1">
    <source>
        <dbReference type="SAM" id="MobiDB-lite"/>
    </source>
</evidence>
<dbReference type="PANTHER" id="PTHR36109">
    <property type="entry name" value="MEMBRANE PROTEIN-RELATED"/>
    <property type="match status" value="1"/>
</dbReference>
<proteinExistence type="predicted"/>
<dbReference type="PANTHER" id="PTHR36109:SF2">
    <property type="entry name" value="MEMBRANE PROTEIN"/>
    <property type="match status" value="1"/>
</dbReference>
<name>A0ABY8UYG6_9BACI</name>